<dbReference type="GO" id="GO:0005634">
    <property type="term" value="C:nucleus"/>
    <property type="evidence" value="ECO:0007669"/>
    <property type="project" value="TreeGrafter"/>
</dbReference>
<dbReference type="GO" id="GO:0015629">
    <property type="term" value="C:actin cytoskeleton"/>
    <property type="evidence" value="ECO:0007669"/>
    <property type="project" value="TreeGrafter"/>
</dbReference>
<feature type="compositionally biased region" description="Polar residues" evidence="5">
    <location>
        <begin position="45"/>
        <end position="61"/>
    </location>
</feature>
<dbReference type="OMA" id="EDACENS"/>
<feature type="compositionally biased region" description="Basic and acidic residues" evidence="5">
    <location>
        <begin position="872"/>
        <end position="891"/>
    </location>
</feature>
<feature type="region of interest" description="Disordered" evidence="5">
    <location>
        <begin position="865"/>
        <end position="922"/>
    </location>
</feature>
<feature type="compositionally biased region" description="Low complexity" evidence="5">
    <location>
        <begin position="10"/>
        <end position="44"/>
    </location>
</feature>
<organism evidence="6">
    <name type="scientific">Dendroctonus ponderosae</name>
    <name type="common">Mountain pine beetle</name>
    <dbReference type="NCBI Taxonomy" id="77166"/>
    <lineage>
        <taxon>Eukaryota</taxon>
        <taxon>Metazoa</taxon>
        <taxon>Ecdysozoa</taxon>
        <taxon>Arthropoda</taxon>
        <taxon>Hexapoda</taxon>
        <taxon>Insecta</taxon>
        <taxon>Pterygota</taxon>
        <taxon>Neoptera</taxon>
        <taxon>Endopterygota</taxon>
        <taxon>Coleoptera</taxon>
        <taxon>Polyphaga</taxon>
        <taxon>Cucujiformia</taxon>
        <taxon>Curculionidae</taxon>
        <taxon>Scolytinae</taxon>
        <taxon>Dendroctonus</taxon>
    </lineage>
</organism>
<feature type="compositionally biased region" description="Polar residues" evidence="5">
    <location>
        <begin position="1293"/>
        <end position="1326"/>
    </location>
</feature>
<sequence>MRLLSKVVDSKSTQNSSSYSVSKKSYSVSKSSSSSKFLPSSTASTPTGQWPSKPFSQIQRSQSITEVIESNRGFKPSDTSDPSKRDFLTSLTKRVFKVGLDENAPPPKPVNLEKIFTPADGEQIQPKTNRKMFASSAFYEKGFHPTVEDQVELAKRISSSLTDISNQSSKGLQMYVNRKKRSVKWVHEGEGKGTLNGSAQTDDGSGKPKDPLKLVMNPAGQIQDINSLRKQGYTIETALSPEVCLEIVKGLNSPKGKGAELFAKRRKRSEKWVVAETNGTRPSSTIPDVSPSPVPIIPITPPGNIPPPSYLPETQQRLAHKEKLDEIQEKFTRPRIKLIKSPWDAALETGSVDAAFQVEPVWPTKGNFVAPAVNSYEQALKTDNLASWAIPKSNGYNEQKTFAHNPAYNSQSINRIVENLQKGNTNVDVYKPALPQAWNAGPAKKQQYSSINAALNNIFADTKEEPRPTSHFPNIPDVSQNFESLEATKSEIIRSVTPTFLEPKRDLKKEAEEELARKREERAHSPFPIIPDVVVEPEVLEADVQCFKEKKSIESALRPSSPFPTVPDITLNPELLEMDIVALRTSPIPFKVQSSVSIDDNFSADVEDFLPPPPEFMDSGSNTTQQSVPFPTIPDISKYLATDKTDSTLFKPIATRQYAPISLSTKTYEMNCNPPCDTAPKRLLPEFNFALANNENRVCEHSFRGPTPESRTIQSEMFESQGHFNARSKSPMAVFVPEENFPVETSKNTEVKETKSQEPSARIIIEKVTVEPKNPEFEEHARKVAIENDREKAEAIVYQQGCFSELKYIKNAYDNLDHYAIKGIQGMDIEYKDLTQNENNVLNGGSPEAIESSSDFKKYDVNNNENPQNFIECKEPSNSKSTELNKDKAAEAKSVNESGVSKNTIIESTNNQRSKVKSSPPKEEACLGIEPKICKKPPGAIIGARPLFGELNINDEFRKAVVGRKKSMQERRYKNTSKNIVESKEPNKSYFEQSEIECSEDACENSSLKSTVKSKEMAEVEIFKPSANEEIEKVFYERNREVDVDFQIVNEEIINPVGSFSQNPGYGLTGTQFYQQFQPETQIFNGKCKSGAQYAQITQPLQSYGQQQLHNGATNTASKQTLQSDDIMSDEAEQEDYVKVPVKSLIKSFEQTIMPPMQYKQIREPLPDVVEKLAPSKSPNIELQKQQDANKTVPNMPSNGHGNIQQDQILRKAEQEFDNLYYVTSSKVHSSSYPQPDPSKMYSLQPSENSSFCSATLPRSRSKPPLSPTFKPNIAPPVFVPKESDSPLPSLYSAPTYNAHQPNTLSAPTSYAPQAPSQTYDDSYLSTPLPPQRKFNLENVQNYNTAARGWGQVADVYRPMTFEKPRSPYSDF</sequence>
<feature type="region of interest" description="Disordered" evidence="5">
    <location>
        <begin position="1183"/>
        <end position="1203"/>
    </location>
</feature>
<keyword evidence="3" id="KW-0597">Phosphoprotein</keyword>
<proteinExistence type="inferred from homology"/>
<protein>
    <submittedName>
        <fullName evidence="6">Uncharacterized protein</fullName>
    </submittedName>
</protein>
<dbReference type="PANTHER" id="PTHR24217:SF0">
    <property type="entry name" value="PDZ DOMAIN-CONTAINING PROTEIN"/>
    <property type="match status" value="1"/>
</dbReference>
<reference evidence="6" key="1">
    <citation type="journal article" date="2013" name="Genome Biol.">
        <title>Draft genome of the mountain pine beetle, Dendroctonus ponderosae Hopkins, a major forest pest.</title>
        <authorList>
            <person name="Keeling C.I."/>
            <person name="Yuen M.M."/>
            <person name="Liao N.Y."/>
            <person name="Docking T.R."/>
            <person name="Chan S.K."/>
            <person name="Taylor G.A."/>
            <person name="Palmquist D.L."/>
            <person name="Jackman S.D."/>
            <person name="Nguyen A."/>
            <person name="Li M."/>
            <person name="Henderson H."/>
            <person name="Janes J.K."/>
            <person name="Zhao Y."/>
            <person name="Pandoh P."/>
            <person name="Moore R."/>
            <person name="Sperling F.A."/>
            <person name="Huber D.P."/>
            <person name="Birol I."/>
            <person name="Jones S.J."/>
            <person name="Bohlmann J."/>
        </authorList>
    </citation>
    <scope>NUCLEOTIDE SEQUENCE</scope>
</reference>
<gene>
    <name evidence="6" type="ORF">YQE_01778</name>
</gene>
<comment type="subcellular location">
    <subcellularLocation>
        <location evidence="1">Cytoplasm</location>
    </subcellularLocation>
</comment>
<evidence type="ECO:0000256" key="4">
    <source>
        <dbReference type="ARBA" id="ARBA00038161"/>
    </source>
</evidence>
<name>N6TMU8_DENPD</name>
<dbReference type="OrthoDB" id="300641at2759"/>
<dbReference type="EMBL" id="KB740047">
    <property type="protein sequence ID" value="ENN81839.1"/>
    <property type="molecule type" value="Genomic_DNA"/>
</dbReference>
<comment type="similarity">
    <text evidence="4">Belongs to the synaptopodin family.</text>
</comment>
<evidence type="ECO:0000256" key="3">
    <source>
        <dbReference type="ARBA" id="ARBA00022553"/>
    </source>
</evidence>
<feature type="region of interest" description="Disordered" evidence="5">
    <location>
        <begin position="1"/>
        <end position="61"/>
    </location>
</feature>
<feature type="compositionally biased region" description="Polar residues" evidence="5">
    <location>
        <begin position="1242"/>
        <end position="1254"/>
    </location>
</feature>
<evidence type="ECO:0000313" key="6">
    <source>
        <dbReference type="EMBL" id="ENN81839.1"/>
    </source>
</evidence>
<dbReference type="PANTHER" id="PTHR24217">
    <property type="entry name" value="PUTATIVE-RELATED"/>
    <property type="match status" value="1"/>
</dbReference>
<evidence type="ECO:0000256" key="1">
    <source>
        <dbReference type="ARBA" id="ARBA00004496"/>
    </source>
</evidence>
<dbReference type="GO" id="GO:0032233">
    <property type="term" value="P:positive regulation of actin filament bundle assembly"/>
    <property type="evidence" value="ECO:0007669"/>
    <property type="project" value="TreeGrafter"/>
</dbReference>
<accession>N6TMU8</accession>
<evidence type="ECO:0000256" key="5">
    <source>
        <dbReference type="SAM" id="MobiDB-lite"/>
    </source>
</evidence>
<dbReference type="InterPro" id="IPR051976">
    <property type="entry name" value="Synaptopodin_domain"/>
</dbReference>
<evidence type="ECO:0000256" key="2">
    <source>
        <dbReference type="ARBA" id="ARBA00022490"/>
    </source>
</evidence>
<feature type="region of interest" description="Disordered" evidence="5">
    <location>
        <begin position="1228"/>
        <end position="1327"/>
    </location>
</feature>
<keyword evidence="2" id="KW-0963">Cytoplasm</keyword>
<dbReference type="GO" id="GO:0030018">
    <property type="term" value="C:Z disc"/>
    <property type="evidence" value="ECO:0007669"/>
    <property type="project" value="TreeGrafter"/>
</dbReference>
<feature type="region of interest" description="Disordered" evidence="5">
    <location>
        <begin position="187"/>
        <end position="212"/>
    </location>
</feature>
<feature type="compositionally biased region" description="Polar residues" evidence="5">
    <location>
        <begin position="895"/>
        <end position="913"/>
    </location>
</feature>
<dbReference type="GO" id="GO:0003779">
    <property type="term" value="F:actin binding"/>
    <property type="evidence" value="ECO:0007669"/>
    <property type="project" value="TreeGrafter"/>
</dbReference>
<feature type="non-terminal residue" evidence="6">
    <location>
        <position position="1"/>
    </location>
</feature>
<dbReference type="HOGENOM" id="CLU_256225_0_0_1"/>